<evidence type="ECO:0000313" key="2">
    <source>
        <dbReference type="EMBL" id="MDQ0325654.1"/>
    </source>
</evidence>
<evidence type="ECO:0000313" key="3">
    <source>
        <dbReference type="Proteomes" id="UP001230253"/>
    </source>
</evidence>
<gene>
    <name evidence="2" type="ORF">J2R99_001503</name>
</gene>
<evidence type="ECO:0008006" key="4">
    <source>
        <dbReference type="Google" id="ProtNLM"/>
    </source>
</evidence>
<dbReference type="EMBL" id="JAUSUK010000001">
    <property type="protein sequence ID" value="MDQ0325654.1"/>
    <property type="molecule type" value="Genomic_DNA"/>
</dbReference>
<name>A0ABU0C570_9BRAD</name>
<feature type="compositionally biased region" description="Low complexity" evidence="1">
    <location>
        <begin position="28"/>
        <end position="44"/>
    </location>
</feature>
<proteinExistence type="predicted"/>
<reference evidence="2 3" key="1">
    <citation type="submission" date="2023-07" db="EMBL/GenBank/DDBJ databases">
        <title>Genomic Encyclopedia of Type Strains, Phase IV (KMG-IV): sequencing the most valuable type-strain genomes for metagenomic binning, comparative biology and taxonomic classification.</title>
        <authorList>
            <person name="Goeker M."/>
        </authorList>
    </citation>
    <scope>NUCLEOTIDE SEQUENCE [LARGE SCALE GENOMIC DNA]</scope>
    <source>
        <strain evidence="2 3">DSM 11549</strain>
    </source>
</reference>
<comment type="caution">
    <text evidence="2">The sequence shown here is derived from an EMBL/GenBank/DDBJ whole genome shotgun (WGS) entry which is preliminary data.</text>
</comment>
<dbReference type="Proteomes" id="UP001230253">
    <property type="component" value="Unassembled WGS sequence"/>
</dbReference>
<feature type="region of interest" description="Disordered" evidence="1">
    <location>
        <begin position="1"/>
        <end position="45"/>
    </location>
</feature>
<evidence type="ECO:0000256" key="1">
    <source>
        <dbReference type="SAM" id="MobiDB-lite"/>
    </source>
</evidence>
<keyword evidence="3" id="KW-1185">Reference proteome</keyword>
<sequence length="148" mass="16283">MSETEDGSRAALRTGFAAHSRDKTSGNSAAHSSMHSGTHSGGKSNAHKALVAFHRTELDVILRVYGRRVAEGEWRDYAIDHMTDRAIFSIFRRASEMPLYKVEKVPALARKQGAYRVVATGGTILKRGHDLAQVLKILDRPKLKLVSG</sequence>
<protein>
    <recommendedName>
        <fullName evidence="4">DUF2794 domain-containing protein</fullName>
    </recommendedName>
</protein>
<dbReference type="Pfam" id="PF10984">
    <property type="entry name" value="DUF2794"/>
    <property type="match status" value="1"/>
</dbReference>
<dbReference type="InterPro" id="IPR021252">
    <property type="entry name" value="DUF2794"/>
</dbReference>
<organism evidence="2 3">
    <name type="scientific">Rhodopseudomonas julia</name>
    <dbReference type="NCBI Taxonomy" id="200617"/>
    <lineage>
        <taxon>Bacteria</taxon>
        <taxon>Pseudomonadati</taxon>
        <taxon>Pseudomonadota</taxon>
        <taxon>Alphaproteobacteria</taxon>
        <taxon>Hyphomicrobiales</taxon>
        <taxon>Nitrobacteraceae</taxon>
        <taxon>Rhodopseudomonas</taxon>
    </lineage>
</organism>
<accession>A0ABU0C570</accession>